<name>A0A2V1IL25_9BACT</name>
<gene>
    <name evidence="2" type="ORF">C5O23_03195</name>
</gene>
<keyword evidence="1" id="KW-0472">Membrane</keyword>
<keyword evidence="1" id="KW-1133">Transmembrane helix</keyword>
<dbReference type="GeneID" id="82525356"/>
<protein>
    <submittedName>
        <fullName evidence="2">Uncharacterized protein</fullName>
    </submittedName>
</protein>
<sequence>MKDILTKAARNDGMTVPDGYFDDFAARMAASLPEMEWEKPQPKVMPHTAWQRVRPYLYLAAMFMGVWCMMKMFDLMRTDSSGLSIDNNPVMTAALNNDHFINEYFINEGDISEYQLMQDLYETGFDPSVCEEELTDEFTDSTVIPENPEFPISDI</sequence>
<accession>A0A2V1IL25</accession>
<comment type="caution">
    <text evidence="2">The sequence shown here is derived from an EMBL/GenBank/DDBJ whole genome shotgun (WGS) entry which is preliminary data.</text>
</comment>
<evidence type="ECO:0000313" key="2">
    <source>
        <dbReference type="EMBL" id="PWB03408.1"/>
    </source>
</evidence>
<organism evidence="2 3">
    <name type="scientific">Duncaniella muris</name>
    <dbReference type="NCBI Taxonomy" id="2094150"/>
    <lineage>
        <taxon>Bacteria</taxon>
        <taxon>Pseudomonadati</taxon>
        <taxon>Bacteroidota</taxon>
        <taxon>Bacteroidia</taxon>
        <taxon>Bacteroidales</taxon>
        <taxon>Muribaculaceae</taxon>
        <taxon>Duncaniella</taxon>
    </lineage>
</organism>
<evidence type="ECO:0000313" key="3">
    <source>
        <dbReference type="Proteomes" id="UP000244905"/>
    </source>
</evidence>
<keyword evidence="3" id="KW-1185">Reference proteome</keyword>
<evidence type="ECO:0000256" key="1">
    <source>
        <dbReference type="SAM" id="Phobius"/>
    </source>
</evidence>
<dbReference type="EMBL" id="PUEC01000005">
    <property type="protein sequence ID" value="PWB03408.1"/>
    <property type="molecule type" value="Genomic_DNA"/>
</dbReference>
<feature type="transmembrane region" description="Helical" evidence="1">
    <location>
        <begin position="55"/>
        <end position="73"/>
    </location>
</feature>
<dbReference type="AlphaFoldDB" id="A0A2V1IL25"/>
<dbReference type="RefSeq" id="WP_107031518.1">
    <property type="nucleotide sequence ID" value="NZ_CAJSYL010000014.1"/>
</dbReference>
<keyword evidence="1" id="KW-0812">Transmembrane</keyword>
<reference evidence="3" key="1">
    <citation type="submission" date="2018-02" db="EMBL/GenBank/DDBJ databases">
        <authorList>
            <person name="Clavel T."/>
            <person name="Strowig T."/>
        </authorList>
    </citation>
    <scope>NUCLEOTIDE SEQUENCE [LARGE SCALE GENOMIC DNA]</scope>
    <source>
        <strain evidence="3">DSM 103720</strain>
    </source>
</reference>
<proteinExistence type="predicted"/>
<dbReference type="Proteomes" id="UP000244905">
    <property type="component" value="Unassembled WGS sequence"/>
</dbReference>